<name>A0A3S4QRI1_9GAMM</name>
<gene>
    <name evidence="1" type="ORF">NCTC10297_00547</name>
</gene>
<organism evidence="1 2">
    <name type="scientific">Moraxella cuniculi</name>
    <dbReference type="NCBI Taxonomy" id="34061"/>
    <lineage>
        <taxon>Bacteria</taxon>
        <taxon>Pseudomonadati</taxon>
        <taxon>Pseudomonadota</taxon>
        <taxon>Gammaproteobacteria</taxon>
        <taxon>Moraxellales</taxon>
        <taxon>Moraxellaceae</taxon>
        <taxon>Moraxella</taxon>
    </lineage>
</organism>
<evidence type="ECO:0000313" key="2">
    <source>
        <dbReference type="Proteomes" id="UP000274100"/>
    </source>
</evidence>
<sequence length="86" mass="10058">MVFLFYKEFLSYSSLANQKEIDMMQSLGLNGVYTNMIVLSATQSQNYVFSNTQDLESSFHGFLRYYQPEVVRPNSFRFGIITEDFL</sequence>
<dbReference type="Proteomes" id="UP000274100">
    <property type="component" value="Chromosome"/>
</dbReference>
<dbReference type="KEGG" id="mcun:NCTC10297_00547"/>
<reference evidence="1 2" key="1">
    <citation type="submission" date="2018-12" db="EMBL/GenBank/DDBJ databases">
        <authorList>
            <consortium name="Pathogen Informatics"/>
        </authorList>
    </citation>
    <scope>NUCLEOTIDE SEQUENCE [LARGE SCALE GENOMIC DNA]</scope>
    <source>
        <strain evidence="1 2">NCTC10297</strain>
    </source>
</reference>
<accession>A0A3S4QRI1</accession>
<dbReference type="AlphaFoldDB" id="A0A3S4QRI1"/>
<evidence type="ECO:0000313" key="1">
    <source>
        <dbReference type="EMBL" id="VEG12618.1"/>
    </source>
</evidence>
<proteinExistence type="predicted"/>
<dbReference type="EMBL" id="LR134343">
    <property type="protein sequence ID" value="VEG12618.1"/>
    <property type="molecule type" value="Genomic_DNA"/>
</dbReference>
<protein>
    <submittedName>
        <fullName evidence="1">Uncharacterized protein</fullName>
    </submittedName>
</protein>